<keyword evidence="2" id="KW-0539">Nucleus</keyword>
<evidence type="ECO:0000256" key="3">
    <source>
        <dbReference type="SAM" id="MobiDB-lite"/>
    </source>
</evidence>
<feature type="compositionally biased region" description="Low complexity" evidence="3">
    <location>
        <begin position="287"/>
        <end position="313"/>
    </location>
</feature>
<feature type="domain" description="Transcription factor PAP1" evidence="4">
    <location>
        <begin position="282"/>
        <end position="540"/>
    </location>
</feature>
<name>A0A093UVL1_TALMA</name>
<sequence>MSDFNSMYQQGLYLSPEQQNLLMAALNSNNPSQKQDENQKDSQNRSRTQSSSNDTTPSNSNGFEPASSSYFESPLLQDAPGSGRLGFGTDESPFLDFDPDVDFDFQGSDQLIGDLPEFEGHELGDKRKSFDGNEDDTSNGKKRRESDDKDKAAKKPGRKPLTSEPTTKRKAQNRAAQRAFRISQTNSWLSGGNGLSTMAAMSTMNSRNLSNLNNNDFYFDFPKFGDLPGKHMFSHGQNKQKPTTPSTTAVSPTAQVPDNSRNSLNSKNLSNAAKANAFTNGQSNYPSQTSTSSAASNTDSPSASSESQHGQSSIGTSPEPSLNSPNVGKMGDNVFDFYGKEAATNYGTIDGEKSFCEKLGMACGNINNPTPAALNKNNDNPQLLGQLQPAAADQSLSFDWLAQQNGGSFDPVLFNDYREPQDAILSQDFGAFFNDAFPLPDLDSPFGNSNDVNSPKDSTGTAKTGSAAQKQDDEEEVVPGEDKAQIMSCTNIWDRLQSMEKFRNGEIDIDSLCTELRTKARCSEGGVVVYRKDVDDIVGRAGHETHSH</sequence>
<feature type="compositionally biased region" description="Low complexity" evidence="3">
    <location>
        <begin position="45"/>
        <end position="61"/>
    </location>
</feature>
<dbReference type="GO" id="GO:0090575">
    <property type="term" value="C:RNA polymerase II transcription regulator complex"/>
    <property type="evidence" value="ECO:0007669"/>
    <property type="project" value="TreeGrafter"/>
</dbReference>
<dbReference type="HOGENOM" id="CLU_011807_0_0_1"/>
<dbReference type="EMBL" id="JPOX01000054">
    <property type="protein sequence ID" value="KFX41774.1"/>
    <property type="molecule type" value="Genomic_DNA"/>
</dbReference>
<feature type="compositionally biased region" description="Polar residues" evidence="3">
    <location>
        <begin position="23"/>
        <end position="33"/>
    </location>
</feature>
<feature type="region of interest" description="Disordered" evidence="3">
    <location>
        <begin position="230"/>
        <end position="266"/>
    </location>
</feature>
<feature type="compositionally biased region" description="Basic and acidic residues" evidence="3">
    <location>
        <begin position="144"/>
        <end position="153"/>
    </location>
</feature>
<dbReference type="InterPro" id="IPR013910">
    <property type="entry name" value="TF_PAP1"/>
</dbReference>
<dbReference type="GO" id="GO:0000976">
    <property type="term" value="F:transcription cis-regulatory region binding"/>
    <property type="evidence" value="ECO:0007669"/>
    <property type="project" value="InterPro"/>
</dbReference>
<feature type="compositionally biased region" description="Polar residues" evidence="3">
    <location>
        <begin position="182"/>
        <end position="191"/>
    </location>
</feature>
<reference key="1">
    <citation type="journal article" date="2014" name="PLoS Genet.">
        <title>Signature Gene Expression Reveals Novel Clues to the Molecular Mechanisms of Dimorphic Transition in Penicillium marneffei.</title>
        <authorList>
            <person name="Yang E."/>
            <person name="Wang G."/>
            <person name="Cai J."/>
            <person name="Woo P.C."/>
            <person name="Lau S.K."/>
            <person name="Yuen K.-Y."/>
            <person name="Chow W.-N."/>
            <person name="Lin X."/>
        </authorList>
    </citation>
    <scope>NUCLEOTIDE SEQUENCE [LARGE SCALE GENOMIC DNA]</scope>
    <source>
        <strain>PM1</strain>
    </source>
</reference>
<dbReference type="SUPFAM" id="SSF111430">
    <property type="entry name" value="YAP1 redox domain"/>
    <property type="match status" value="1"/>
</dbReference>
<dbReference type="eggNOG" id="ENOG502RPD7">
    <property type="taxonomic scope" value="Eukaryota"/>
</dbReference>
<gene>
    <name evidence="5" type="ORF">GQ26_0540350</name>
</gene>
<feature type="compositionally biased region" description="Basic and acidic residues" evidence="3">
    <location>
        <begin position="34"/>
        <end position="44"/>
    </location>
</feature>
<feature type="compositionally biased region" description="Low complexity" evidence="3">
    <location>
        <begin position="242"/>
        <end position="266"/>
    </location>
</feature>
<dbReference type="InterPro" id="IPR023167">
    <property type="entry name" value="Yap1_redox_dom_sf"/>
</dbReference>
<dbReference type="Gene3D" id="1.20.5.170">
    <property type="match status" value="1"/>
</dbReference>
<feature type="region of interest" description="Disordered" evidence="3">
    <location>
        <begin position="278"/>
        <end position="328"/>
    </location>
</feature>
<accession>A0A093UVL1</accession>
<evidence type="ECO:0000313" key="5">
    <source>
        <dbReference type="EMBL" id="KFX41774.1"/>
    </source>
</evidence>
<feature type="region of interest" description="Disordered" evidence="3">
    <location>
        <begin position="23"/>
        <end position="191"/>
    </location>
</feature>
<organism evidence="5">
    <name type="scientific">Talaromyces marneffei PM1</name>
    <dbReference type="NCBI Taxonomy" id="1077442"/>
    <lineage>
        <taxon>Eukaryota</taxon>
        <taxon>Fungi</taxon>
        <taxon>Dikarya</taxon>
        <taxon>Ascomycota</taxon>
        <taxon>Pezizomycotina</taxon>
        <taxon>Eurotiomycetes</taxon>
        <taxon>Eurotiomycetidae</taxon>
        <taxon>Eurotiales</taxon>
        <taxon>Trichocomaceae</taxon>
        <taxon>Talaromyces</taxon>
        <taxon>Talaromyces sect. Talaromyces</taxon>
    </lineage>
</organism>
<feature type="compositionally biased region" description="Polar residues" evidence="3">
    <location>
        <begin position="314"/>
        <end position="326"/>
    </location>
</feature>
<dbReference type="CDD" id="cd14688">
    <property type="entry name" value="bZIP_YAP"/>
    <property type="match status" value="1"/>
</dbReference>
<dbReference type="Gene3D" id="1.10.238.100">
    <property type="entry name" value="YAP1 redox domain. Chain B"/>
    <property type="match status" value="1"/>
</dbReference>
<feature type="compositionally biased region" description="Polar residues" evidence="3">
    <location>
        <begin position="446"/>
        <end position="469"/>
    </location>
</feature>
<dbReference type="GO" id="GO:0001228">
    <property type="term" value="F:DNA-binding transcription activator activity, RNA polymerase II-specific"/>
    <property type="evidence" value="ECO:0007669"/>
    <property type="project" value="TreeGrafter"/>
</dbReference>
<evidence type="ECO:0000259" key="4">
    <source>
        <dbReference type="Pfam" id="PF08601"/>
    </source>
</evidence>
<comment type="caution">
    <text evidence="5">The sequence shown here is derived from an EMBL/GenBank/DDBJ whole genome shotgun (WGS) entry which is preliminary data.</text>
</comment>
<dbReference type="PANTHER" id="PTHR40621:SF6">
    <property type="entry name" value="AP-1-LIKE TRANSCRIPTION FACTOR YAP1-RELATED"/>
    <property type="match status" value="1"/>
</dbReference>
<feature type="compositionally biased region" description="Basic and acidic residues" evidence="3">
    <location>
        <begin position="118"/>
        <end position="131"/>
    </location>
</feature>
<dbReference type="PANTHER" id="PTHR40621">
    <property type="entry name" value="TRANSCRIPTION FACTOR KAPC-RELATED"/>
    <property type="match status" value="1"/>
</dbReference>
<dbReference type="AlphaFoldDB" id="A0A093UVL1"/>
<dbReference type="InterPro" id="IPR050936">
    <property type="entry name" value="AP-1-like"/>
</dbReference>
<evidence type="ECO:0000256" key="2">
    <source>
        <dbReference type="ARBA" id="ARBA00023242"/>
    </source>
</evidence>
<reference evidence="5" key="2">
    <citation type="journal article" date="2014" name="PLoS Genet.">
        <title>Signature gene expression reveals novel clues to the molecular mechanisms of dimorphic transition in Penicillium marneffei.</title>
        <authorList>
            <person name="Yang E."/>
            <person name="Wang G."/>
            <person name="Cai J."/>
            <person name="Woo P.C."/>
            <person name="Lau S.K."/>
            <person name="Yuen K.-Y."/>
            <person name="Chow W.-N."/>
            <person name="Lin X."/>
        </authorList>
    </citation>
    <scope>NUCLEOTIDE SEQUENCE</scope>
    <source>
        <strain evidence="5">PM1</strain>
    </source>
</reference>
<dbReference type="Pfam" id="PF08601">
    <property type="entry name" value="PAP1"/>
    <property type="match status" value="1"/>
</dbReference>
<proteinExistence type="predicted"/>
<comment type="subcellular location">
    <subcellularLocation>
        <location evidence="1">Nucleus</location>
    </subcellularLocation>
</comment>
<evidence type="ECO:0000256" key="1">
    <source>
        <dbReference type="ARBA" id="ARBA00004123"/>
    </source>
</evidence>
<protein>
    <submittedName>
        <fullName evidence="5">AP-1-like transcription factor</fullName>
    </submittedName>
</protein>
<feature type="region of interest" description="Disordered" evidence="3">
    <location>
        <begin position="444"/>
        <end position="483"/>
    </location>
</feature>